<dbReference type="AlphaFoldDB" id="A0A922HVL6"/>
<sequence length="65" mass="7971">MNPGIYLNVFKSNYYYYFRQHQILFKKLLTTIMYECEYFNNESCIHDDYDDDSIKLKSFTSSRTN</sequence>
<name>A0A922HVL6_DERFA</name>
<dbReference type="EMBL" id="ASGP02000004">
    <property type="protein sequence ID" value="KAH9511865.1"/>
    <property type="molecule type" value="Genomic_DNA"/>
</dbReference>
<accession>A0A922HVL6</accession>
<proteinExistence type="predicted"/>
<reference evidence="1" key="2">
    <citation type="journal article" date="2022" name="Res Sq">
        <title>Comparative Genomics Reveals Insights into the Divergent Evolution of Astigmatic Mites and Household Pest Adaptations.</title>
        <authorList>
            <person name="Xiong Q."/>
            <person name="Wan A.T.-Y."/>
            <person name="Liu X.-Y."/>
            <person name="Fung C.S.-H."/>
            <person name="Xiao X."/>
            <person name="Malainual N."/>
            <person name="Hou J."/>
            <person name="Wang L."/>
            <person name="Wang M."/>
            <person name="Yang K."/>
            <person name="Cui Y."/>
            <person name="Leung E."/>
            <person name="Nong W."/>
            <person name="Shin S.-K."/>
            <person name="Au S."/>
            <person name="Jeong K.Y."/>
            <person name="Chew F.T."/>
            <person name="Hui J."/>
            <person name="Leung T.F."/>
            <person name="Tungtrongchitr A."/>
            <person name="Zhong N."/>
            <person name="Liu Z."/>
            <person name="Tsui S."/>
        </authorList>
    </citation>
    <scope>NUCLEOTIDE SEQUENCE</scope>
    <source>
        <strain evidence="1">Derf</strain>
        <tissue evidence="1">Whole organism</tissue>
    </source>
</reference>
<gene>
    <name evidence="1" type="ORF">DERF_010290</name>
</gene>
<organism evidence="1 2">
    <name type="scientific">Dermatophagoides farinae</name>
    <name type="common">American house dust mite</name>
    <dbReference type="NCBI Taxonomy" id="6954"/>
    <lineage>
        <taxon>Eukaryota</taxon>
        <taxon>Metazoa</taxon>
        <taxon>Ecdysozoa</taxon>
        <taxon>Arthropoda</taxon>
        <taxon>Chelicerata</taxon>
        <taxon>Arachnida</taxon>
        <taxon>Acari</taxon>
        <taxon>Acariformes</taxon>
        <taxon>Sarcoptiformes</taxon>
        <taxon>Astigmata</taxon>
        <taxon>Psoroptidia</taxon>
        <taxon>Analgoidea</taxon>
        <taxon>Pyroglyphidae</taxon>
        <taxon>Dermatophagoidinae</taxon>
        <taxon>Dermatophagoides</taxon>
    </lineage>
</organism>
<protein>
    <submittedName>
        <fullName evidence="1">Uncharacterized protein</fullName>
    </submittedName>
</protein>
<evidence type="ECO:0000313" key="2">
    <source>
        <dbReference type="Proteomes" id="UP000790347"/>
    </source>
</evidence>
<comment type="caution">
    <text evidence="1">The sequence shown here is derived from an EMBL/GenBank/DDBJ whole genome shotgun (WGS) entry which is preliminary data.</text>
</comment>
<reference evidence="1" key="1">
    <citation type="submission" date="2013-05" db="EMBL/GenBank/DDBJ databases">
        <authorList>
            <person name="Yim A.K.Y."/>
            <person name="Chan T.F."/>
            <person name="Ji K.M."/>
            <person name="Liu X.Y."/>
            <person name="Zhou J.W."/>
            <person name="Li R.Q."/>
            <person name="Yang K.Y."/>
            <person name="Li J."/>
            <person name="Li M."/>
            <person name="Law P.T.W."/>
            <person name="Wu Y.L."/>
            <person name="Cai Z.L."/>
            <person name="Qin H."/>
            <person name="Bao Y."/>
            <person name="Leung R.K.K."/>
            <person name="Ng P.K.S."/>
            <person name="Zou J."/>
            <person name="Zhong X.J."/>
            <person name="Ran P.X."/>
            <person name="Zhong N.S."/>
            <person name="Liu Z.G."/>
            <person name="Tsui S.K.W."/>
        </authorList>
    </citation>
    <scope>NUCLEOTIDE SEQUENCE</scope>
    <source>
        <strain evidence="1">Derf</strain>
        <tissue evidence="1">Whole organism</tissue>
    </source>
</reference>
<keyword evidence="2" id="KW-1185">Reference proteome</keyword>
<evidence type="ECO:0000313" key="1">
    <source>
        <dbReference type="EMBL" id="KAH9511865.1"/>
    </source>
</evidence>
<dbReference type="Proteomes" id="UP000790347">
    <property type="component" value="Unassembled WGS sequence"/>
</dbReference>